<dbReference type="EMBL" id="OZ035841">
    <property type="protein sequence ID" value="CAL1590584.1"/>
    <property type="molecule type" value="Genomic_DNA"/>
</dbReference>
<accession>A0AAV2KR82</accession>
<protein>
    <submittedName>
        <fullName evidence="2">Uncharacterized protein</fullName>
    </submittedName>
</protein>
<proteinExistence type="predicted"/>
<organism evidence="2 3">
    <name type="scientific">Knipowitschia caucasica</name>
    <name type="common">Caucasian dwarf goby</name>
    <name type="synonym">Pomatoschistus caucasicus</name>
    <dbReference type="NCBI Taxonomy" id="637954"/>
    <lineage>
        <taxon>Eukaryota</taxon>
        <taxon>Metazoa</taxon>
        <taxon>Chordata</taxon>
        <taxon>Craniata</taxon>
        <taxon>Vertebrata</taxon>
        <taxon>Euteleostomi</taxon>
        <taxon>Actinopterygii</taxon>
        <taxon>Neopterygii</taxon>
        <taxon>Teleostei</taxon>
        <taxon>Neoteleostei</taxon>
        <taxon>Acanthomorphata</taxon>
        <taxon>Gobiaria</taxon>
        <taxon>Gobiiformes</taxon>
        <taxon>Gobioidei</taxon>
        <taxon>Gobiidae</taxon>
        <taxon>Gobiinae</taxon>
        <taxon>Knipowitschia</taxon>
    </lineage>
</organism>
<gene>
    <name evidence="2" type="ORF">KC01_LOCUS20078</name>
</gene>
<dbReference type="Proteomes" id="UP001497482">
    <property type="component" value="Chromosome 19"/>
</dbReference>
<evidence type="ECO:0000256" key="1">
    <source>
        <dbReference type="SAM" id="MobiDB-lite"/>
    </source>
</evidence>
<feature type="compositionally biased region" description="Basic and acidic residues" evidence="1">
    <location>
        <begin position="17"/>
        <end position="26"/>
    </location>
</feature>
<feature type="region of interest" description="Disordered" evidence="1">
    <location>
        <begin position="86"/>
        <end position="105"/>
    </location>
</feature>
<keyword evidence="3" id="KW-1185">Reference proteome</keyword>
<sequence length="105" mass="11036">MAQSWSRCCGGDYGGGRPREEEEAKASPDIASHFSQPTPQSACHTSPSGEREEEDVCAFPHRRGKKGKSSERVSVAATAINPVIATAGKGSGGQVPTGRGLPWVR</sequence>
<feature type="compositionally biased region" description="Polar residues" evidence="1">
    <location>
        <begin position="33"/>
        <end position="48"/>
    </location>
</feature>
<evidence type="ECO:0000313" key="3">
    <source>
        <dbReference type="Proteomes" id="UP001497482"/>
    </source>
</evidence>
<reference evidence="2 3" key="1">
    <citation type="submission" date="2024-04" db="EMBL/GenBank/DDBJ databases">
        <authorList>
            <person name="Waldvogel A.-M."/>
            <person name="Schoenle A."/>
        </authorList>
    </citation>
    <scope>NUCLEOTIDE SEQUENCE [LARGE SCALE GENOMIC DNA]</scope>
</reference>
<name>A0AAV2KR82_KNICA</name>
<feature type="region of interest" description="Disordered" evidence="1">
    <location>
        <begin position="1"/>
        <end position="73"/>
    </location>
</feature>
<dbReference type="AlphaFoldDB" id="A0AAV2KR82"/>
<evidence type="ECO:0000313" key="2">
    <source>
        <dbReference type="EMBL" id="CAL1590584.1"/>
    </source>
</evidence>